<protein>
    <submittedName>
        <fullName evidence="1">Uncharacterized protein</fullName>
    </submittedName>
</protein>
<reference evidence="1" key="1">
    <citation type="submission" date="2021-01" db="EMBL/GenBank/DDBJ databases">
        <authorList>
            <person name="Rakov C."/>
            <person name="Alkalay-Oren S."/>
            <person name="Coppenhagen-Glazer S."/>
            <person name="Hazan R."/>
        </authorList>
    </citation>
    <scope>NUCLEOTIDE SEQUENCE</scope>
</reference>
<evidence type="ECO:0000313" key="2">
    <source>
        <dbReference type="Proteomes" id="UP000622430"/>
    </source>
</evidence>
<accession>A0A889IPW9</accession>
<dbReference type="Proteomes" id="UP000622430">
    <property type="component" value="Segment"/>
</dbReference>
<dbReference type="EMBL" id="MW460246">
    <property type="protein sequence ID" value="QRE00377.1"/>
    <property type="molecule type" value="Genomic_DNA"/>
</dbReference>
<keyword evidence="2" id="KW-1185">Reference proteome</keyword>
<sequence>MKYILSTMTTSVTYPVVIEWAGSKDMKNGGPIPLVRKKVTIRGGAGLRSTKSGFGERSEDYDGHPIWTAKGFVTPVSDENYELLKEQPIFKQHLKAGLVEIVGADVQHDHGKVAKIAAGMNTTEGLLPMNADRWKSKVKVKETLDQEGTQFTL</sequence>
<name>A0A889IPW9_9CAUD</name>
<organism evidence="1 2">
    <name type="scientific">Burkholderia phage BCSR52</name>
    <dbReference type="NCBI Taxonomy" id="2805748"/>
    <lineage>
        <taxon>Viruses</taxon>
        <taxon>Duplodnaviria</taxon>
        <taxon>Heunggongvirae</taxon>
        <taxon>Uroviricota</taxon>
        <taxon>Caudoviricetes</taxon>
        <taxon>Lindbergviridae</taxon>
        <taxon>Irusalimvirus</taxon>
        <taxon>Irusalimvirus BCSR52</taxon>
    </lineage>
</organism>
<evidence type="ECO:0000313" key="1">
    <source>
        <dbReference type="EMBL" id="QRE00377.1"/>
    </source>
</evidence>
<proteinExistence type="predicted"/>